<sequence>MRFAPGEQPYMKIHPGFYAQSLEEFVKKLNVDLAHPRGGHGDFVNQIGPPGEIERDFGQRLIHRQQETAVTPDALAVAASLGDGAAEHQPHILQRVMEIHVGISFRPYGQVEKTVFGEKFEHVVEKCDPALDIVLAAPVEIERQFNGGFARHALDGALTDFSLHRSGILDFWTESGYSLR</sequence>
<reference evidence="1" key="1">
    <citation type="submission" date="2019-08" db="EMBL/GenBank/DDBJ databases">
        <authorList>
            <person name="Kucharzyk K."/>
            <person name="Murdoch R.W."/>
            <person name="Higgins S."/>
            <person name="Loffler F."/>
        </authorList>
    </citation>
    <scope>NUCLEOTIDE SEQUENCE</scope>
</reference>
<gene>
    <name evidence="1" type="ORF">SDC9_126586</name>
</gene>
<protein>
    <submittedName>
        <fullName evidence="1">Uncharacterized protein</fullName>
    </submittedName>
</protein>
<dbReference type="EMBL" id="VSSQ01029414">
    <property type="protein sequence ID" value="MPM79548.1"/>
    <property type="molecule type" value="Genomic_DNA"/>
</dbReference>
<accession>A0A645CRN6</accession>
<proteinExistence type="predicted"/>
<dbReference type="AlphaFoldDB" id="A0A645CRN6"/>
<evidence type="ECO:0000313" key="1">
    <source>
        <dbReference type="EMBL" id="MPM79548.1"/>
    </source>
</evidence>
<name>A0A645CRN6_9ZZZZ</name>
<comment type="caution">
    <text evidence="1">The sequence shown here is derived from an EMBL/GenBank/DDBJ whole genome shotgun (WGS) entry which is preliminary data.</text>
</comment>
<organism evidence="1">
    <name type="scientific">bioreactor metagenome</name>
    <dbReference type="NCBI Taxonomy" id="1076179"/>
    <lineage>
        <taxon>unclassified sequences</taxon>
        <taxon>metagenomes</taxon>
        <taxon>ecological metagenomes</taxon>
    </lineage>
</organism>